<dbReference type="Gene3D" id="3.40.630.30">
    <property type="match status" value="1"/>
</dbReference>
<dbReference type="AlphaFoldDB" id="A0A1Y5S1E4"/>
<feature type="domain" description="N-acetyltransferase" evidence="1">
    <location>
        <begin position="1"/>
        <end position="141"/>
    </location>
</feature>
<reference evidence="2 3" key="1">
    <citation type="submission" date="2017-03" db="EMBL/GenBank/DDBJ databases">
        <authorList>
            <person name="Afonso C.L."/>
            <person name="Miller P.J."/>
            <person name="Scott M.A."/>
            <person name="Spackman E."/>
            <person name="Goraichik I."/>
            <person name="Dimitrov K.M."/>
            <person name="Suarez D.L."/>
            <person name="Swayne D.E."/>
        </authorList>
    </citation>
    <scope>NUCLEOTIDE SEQUENCE [LARGE SCALE GENOMIC DNA]</scope>
    <source>
        <strain evidence="2 3">CECT 7971</strain>
    </source>
</reference>
<dbReference type="Pfam" id="PF13673">
    <property type="entry name" value="Acetyltransf_10"/>
    <property type="match status" value="1"/>
</dbReference>
<dbReference type="SUPFAM" id="SSF55729">
    <property type="entry name" value="Acyl-CoA N-acyltransferases (Nat)"/>
    <property type="match status" value="1"/>
</dbReference>
<organism evidence="2 3">
    <name type="scientific">Pacificibacter marinus</name>
    <dbReference type="NCBI Taxonomy" id="658057"/>
    <lineage>
        <taxon>Bacteria</taxon>
        <taxon>Pseudomonadati</taxon>
        <taxon>Pseudomonadota</taxon>
        <taxon>Alphaproteobacteria</taxon>
        <taxon>Rhodobacterales</taxon>
        <taxon>Roseobacteraceae</taxon>
        <taxon>Pacificibacter</taxon>
    </lineage>
</organism>
<dbReference type="OrthoDB" id="9796171at2"/>
<proteinExistence type="predicted"/>
<dbReference type="STRING" id="658057.SAMN04488032_108161"/>
<dbReference type="EC" id="2.3.1.-" evidence="2"/>
<dbReference type="CDD" id="cd04301">
    <property type="entry name" value="NAT_SF"/>
    <property type="match status" value="1"/>
</dbReference>
<dbReference type="InterPro" id="IPR000182">
    <property type="entry name" value="GNAT_dom"/>
</dbReference>
<dbReference type="Proteomes" id="UP000193307">
    <property type="component" value="Unassembled WGS sequence"/>
</dbReference>
<keyword evidence="2" id="KW-0808">Transferase</keyword>
<keyword evidence="3" id="KW-1185">Reference proteome</keyword>
<dbReference type="PANTHER" id="PTHR13355">
    <property type="entry name" value="GLUCOSAMINE 6-PHOSPHATE N-ACETYLTRANSFERASE"/>
    <property type="match status" value="1"/>
</dbReference>
<dbReference type="EMBL" id="FWFW01000003">
    <property type="protein sequence ID" value="SLN30417.1"/>
    <property type="molecule type" value="Genomic_DNA"/>
</dbReference>
<evidence type="ECO:0000259" key="1">
    <source>
        <dbReference type="PROSITE" id="PS51186"/>
    </source>
</evidence>
<dbReference type="PANTHER" id="PTHR13355:SF11">
    <property type="entry name" value="GLUCOSAMINE 6-PHOSPHATE N-ACETYLTRANSFERASE"/>
    <property type="match status" value="1"/>
</dbReference>
<dbReference type="GO" id="GO:0004343">
    <property type="term" value="F:glucosamine 6-phosphate N-acetyltransferase activity"/>
    <property type="evidence" value="ECO:0007669"/>
    <property type="project" value="TreeGrafter"/>
</dbReference>
<dbReference type="RefSeq" id="WP_085848048.1">
    <property type="nucleotide sequence ID" value="NZ_FNZV01000008.1"/>
</dbReference>
<dbReference type="PROSITE" id="PS51186">
    <property type="entry name" value="GNAT"/>
    <property type="match status" value="1"/>
</dbReference>
<evidence type="ECO:0000313" key="3">
    <source>
        <dbReference type="Proteomes" id="UP000193307"/>
    </source>
</evidence>
<protein>
    <submittedName>
        <fullName evidence="2">Putative N-acetyltransferase YjcF</fullName>
        <ecNumber evidence="2">2.3.1.-</ecNumber>
    </submittedName>
</protein>
<evidence type="ECO:0000313" key="2">
    <source>
        <dbReference type="EMBL" id="SLN30417.1"/>
    </source>
</evidence>
<name>A0A1Y5S1E4_9RHOB</name>
<dbReference type="InterPro" id="IPR016181">
    <property type="entry name" value="Acyl_CoA_acyltransferase"/>
</dbReference>
<accession>A0A1Y5S1E4</accession>
<keyword evidence="2" id="KW-0012">Acyltransferase</keyword>
<sequence length="141" mass="15340">MTVSISITEDISDCLALRMAVFVQEQKVPVQEEIDDLDDQSVHLIARDSDGVPVGTARLYETGDIGKIGRVCVVKSHRGTGLGARLIEACIQELSTRPHLEQAKLGAQNHAIKFYEKLGFTVVGGEYMDGGIPHHDMVAPL</sequence>
<gene>
    <name evidence="2" type="primary">yjcF</name>
    <name evidence="2" type="ORF">PAM7971_01146</name>
</gene>
<dbReference type="InterPro" id="IPR039143">
    <property type="entry name" value="GNPNAT1-like"/>
</dbReference>